<protein>
    <submittedName>
        <fullName evidence="1">Glycosyltransferase family 4 protein</fullName>
    </submittedName>
</protein>
<dbReference type="CDD" id="cd03801">
    <property type="entry name" value="GT4_PimA-like"/>
    <property type="match status" value="1"/>
</dbReference>
<name>A0ABY7APA3_9ALTE</name>
<dbReference type="RefSeq" id="WP_268074907.1">
    <property type="nucleotide sequence ID" value="NZ_CP109965.1"/>
</dbReference>
<accession>A0ABY7APA3</accession>
<reference evidence="1" key="1">
    <citation type="submission" date="2022-10" db="EMBL/GenBank/DDBJ databases">
        <title>Catenovulum adriacola sp. nov. isolated in the Harbour of Susak.</title>
        <authorList>
            <person name="Schoch T."/>
            <person name="Reich S.J."/>
            <person name="Stoeferle S."/>
            <person name="Flaiz M."/>
            <person name="Kazda M."/>
            <person name="Riedel C.U."/>
            <person name="Duerre P."/>
        </authorList>
    </citation>
    <scope>NUCLEOTIDE SEQUENCE</scope>
    <source>
        <strain evidence="1">TS8</strain>
    </source>
</reference>
<sequence length="407" mass="46796">MKKLLVIGYVWPEPNSSAAGRYMLNLLHFFIKLDYKIIFASPAAESDHRYPFEQLGIDKAEIKLNSSCFDDFITKLKPDVVLFDRFMMEEQFGWRVAKHCPKAIRMLDLEDLQSLRKARKTALKQQREADFSDFQSDIGLREIAAIWRVDLAFVISRYEMSLLINEFNLPEQKLFYLPFTLEKVPALSALVSFEQKQDFICIGNFRHEPNWDAVLYLKEHIWPKIRAQLKTAQLHIYGAYPPKKATQLHNEKQGFLVKGWAEDAMKVMQQAKICLAPLRFGAGLKGKLFEAMLAGTPSVTTSIGAEAMSAELPWPGAIYDDVDKFANAAVQLYQDETQFRACQAQGLDILATEYLSQAYFSQFEAKLEHLAEQLTQHRANNFIGNMLMHHSMKSTQYMAQWIEAKNK</sequence>
<dbReference type="Gene3D" id="3.40.50.2000">
    <property type="entry name" value="Glycogen Phosphorylase B"/>
    <property type="match status" value="1"/>
</dbReference>
<proteinExistence type="predicted"/>
<dbReference type="EMBL" id="CP109965">
    <property type="protein sequence ID" value="WAJ70557.1"/>
    <property type="molecule type" value="Genomic_DNA"/>
</dbReference>
<keyword evidence="2" id="KW-1185">Reference proteome</keyword>
<evidence type="ECO:0000313" key="1">
    <source>
        <dbReference type="EMBL" id="WAJ70557.1"/>
    </source>
</evidence>
<gene>
    <name evidence="1" type="ORF">OLW01_01690</name>
</gene>
<dbReference type="Proteomes" id="UP001163726">
    <property type="component" value="Chromosome"/>
</dbReference>
<dbReference type="Pfam" id="PF13692">
    <property type="entry name" value="Glyco_trans_1_4"/>
    <property type="match status" value="1"/>
</dbReference>
<dbReference type="SUPFAM" id="SSF53756">
    <property type="entry name" value="UDP-Glycosyltransferase/glycogen phosphorylase"/>
    <property type="match status" value="1"/>
</dbReference>
<organism evidence="1 2">
    <name type="scientific">Catenovulum adriaticum</name>
    <dbReference type="NCBI Taxonomy" id="2984846"/>
    <lineage>
        <taxon>Bacteria</taxon>
        <taxon>Pseudomonadati</taxon>
        <taxon>Pseudomonadota</taxon>
        <taxon>Gammaproteobacteria</taxon>
        <taxon>Alteromonadales</taxon>
        <taxon>Alteromonadaceae</taxon>
        <taxon>Catenovulum</taxon>
    </lineage>
</organism>
<evidence type="ECO:0000313" key="2">
    <source>
        <dbReference type="Proteomes" id="UP001163726"/>
    </source>
</evidence>